<dbReference type="GO" id="GO:0070402">
    <property type="term" value="F:NADPH binding"/>
    <property type="evidence" value="ECO:0007669"/>
    <property type="project" value="TreeGrafter"/>
</dbReference>
<dbReference type="Proteomes" id="UP000054342">
    <property type="component" value="Unassembled WGS sequence"/>
</dbReference>
<gene>
    <name evidence="4" type="ORF">PV05_00664</name>
</gene>
<dbReference type="HOGENOM" id="CLU_026673_3_4_1"/>
<dbReference type="OrthoDB" id="203908at2759"/>
<dbReference type="Pfam" id="PF00107">
    <property type="entry name" value="ADH_zinc_N"/>
    <property type="match status" value="1"/>
</dbReference>
<dbReference type="EMBL" id="KN847317">
    <property type="protein sequence ID" value="KIW60449.1"/>
    <property type="molecule type" value="Genomic_DNA"/>
</dbReference>
<dbReference type="STRING" id="348802.A0A0D2FJY4"/>
<dbReference type="InterPro" id="IPR013149">
    <property type="entry name" value="ADH-like_C"/>
</dbReference>
<evidence type="ECO:0000259" key="3">
    <source>
        <dbReference type="SMART" id="SM00829"/>
    </source>
</evidence>
<keyword evidence="5" id="KW-1185">Reference proteome</keyword>
<evidence type="ECO:0000256" key="1">
    <source>
        <dbReference type="ARBA" id="ARBA00022857"/>
    </source>
</evidence>
<keyword evidence="1" id="KW-0521">NADP</keyword>
<accession>A0A0D2FJY4</accession>
<dbReference type="GO" id="GO:0016651">
    <property type="term" value="F:oxidoreductase activity, acting on NAD(P)H"/>
    <property type="evidence" value="ECO:0007669"/>
    <property type="project" value="TreeGrafter"/>
</dbReference>
<dbReference type="SUPFAM" id="SSF51735">
    <property type="entry name" value="NAD(P)-binding Rossmann-fold domains"/>
    <property type="match status" value="1"/>
</dbReference>
<dbReference type="InterPro" id="IPR020843">
    <property type="entry name" value="ER"/>
</dbReference>
<dbReference type="GeneID" id="25322572"/>
<evidence type="ECO:0000313" key="4">
    <source>
        <dbReference type="EMBL" id="KIW60449.1"/>
    </source>
</evidence>
<name>A0A0D2FJY4_9EURO</name>
<evidence type="ECO:0000256" key="2">
    <source>
        <dbReference type="ARBA" id="ARBA00023002"/>
    </source>
</evidence>
<dbReference type="InterPro" id="IPR013154">
    <property type="entry name" value="ADH-like_N"/>
</dbReference>
<keyword evidence="2" id="KW-0560">Oxidoreductase</keyword>
<dbReference type="AlphaFoldDB" id="A0A0D2FJY4"/>
<feature type="domain" description="Enoyl reductase (ER)" evidence="3">
    <location>
        <begin position="34"/>
        <end position="345"/>
    </location>
</feature>
<dbReference type="RefSeq" id="XP_013321033.1">
    <property type="nucleotide sequence ID" value="XM_013465579.1"/>
</dbReference>
<evidence type="ECO:0000313" key="5">
    <source>
        <dbReference type="Proteomes" id="UP000054342"/>
    </source>
</evidence>
<dbReference type="Gene3D" id="3.90.180.10">
    <property type="entry name" value="Medium-chain alcohol dehydrogenases, catalytic domain"/>
    <property type="match status" value="1"/>
</dbReference>
<protein>
    <recommendedName>
        <fullName evidence="3">Enoyl reductase (ER) domain-containing protein</fullName>
    </recommendedName>
</protein>
<reference evidence="4 5" key="1">
    <citation type="submission" date="2015-01" db="EMBL/GenBank/DDBJ databases">
        <title>The Genome Sequence of Exophiala xenobiotica CBS118157.</title>
        <authorList>
            <consortium name="The Broad Institute Genomics Platform"/>
            <person name="Cuomo C."/>
            <person name="de Hoog S."/>
            <person name="Gorbushina A."/>
            <person name="Stielow B."/>
            <person name="Teixiera M."/>
            <person name="Abouelleil A."/>
            <person name="Chapman S.B."/>
            <person name="Priest M."/>
            <person name="Young S.K."/>
            <person name="Wortman J."/>
            <person name="Nusbaum C."/>
            <person name="Birren B."/>
        </authorList>
    </citation>
    <scope>NUCLEOTIDE SEQUENCE [LARGE SCALE GENOMIC DNA]</scope>
    <source>
        <strain evidence="4 5">CBS 118157</strain>
    </source>
</reference>
<proteinExistence type="predicted"/>
<dbReference type="Gene3D" id="3.40.50.720">
    <property type="entry name" value="NAD(P)-binding Rossmann-like Domain"/>
    <property type="match status" value="1"/>
</dbReference>
<dbReference type="Pfam" id="PF08240">
    <property type="entry name" value="ADH_N"/>
    <property type="match status" value="1"/>
</dbReference>
<organism evidence="4 5">
    <name type="scientific">Exophiala xenobiotica</name>
    <dbReference type="NCBI Taxonomy" id="348802"/>
    <lineage>
        <taxon>Eukaryota</taxon>
        <taxon>Fungi</taxon>
        <taxon>Dikarya</taxon>
        <taxon>Ascomycota</taxon>
        <taxon>Pezizomycotina</taxon>
        <taxon>Eurotiomycetes</taxon>
        <taxon>Chaetothyriomycetidae</taxon>
        <taxon>Chaetothyriales</taxon>
        <taxon>Herpotrichiellaceae</taxon>
        <taxon>Exophiala</taxon>
    </lineage>
</organism>
<dbReference type="SUPFAM" id="SSF50129">
    <property type="entry name" value="GroES-like"/>
    <property type="match status" value="1"/>
</dbReference>
<dbReference type="InterPro" id="IPR036291">
    <property type="entry name" value="NAD(P)-bd_dom_sf"/>
</dbReference>
<dbReference type="InterPro" id="IPR011032">
    <property type="entry name" value="GroES-like_sf"/>
</dbReference>
<dbReference type="SMART" id="SM00829">
    <property type="entry name" value="PKS_ER"/>
    <property type="match status" value="1"/>
</dbReference>
<sequence length="347" mass="37349">MRESPIGRATTSSTHWKFQDMSTTMEAIVIPRFGGPEVLEHQQVTKAKAVDGEVLIEVKAFGLNHAEMHMRKGEWDEWNPITGLECVGTVEACPGGEFSVGSKVIGVMGGMGRNRPGSYGEFVSVPATNVVQIETKLPWEELAAIPEVYSTAYSCLFAVLDLQPGESILIGGATSTVGQAAVNLAVNAGAKVTATTRREGRFEMLKKMGVADAKIEQVGLASQFPAGTRFSKVLNLIGNSVLLESIGLTRAGGRMLQAGWLGGLAPVKDFNPMVQMDSGVHFSLFHSKVLGSADFPLSNVPLQDIVRKIEDGAWDAKPTYVFDWKDIQKAHETLDSHNAGGKIVVKH</sequence>
<dbReference type="PANTHER" id="PTHR48106:SF18">
    <property type="entry name" value="QUINONE OXIDOREDUCTASE PIG3"/>
    <property type="match status" value="1"/>
</dbReference>
<dbReference type="PANTHER" id="PTHR48106">
    <property type="entry name" value="QUINONE OXIDOREDUCTASE PIG3-RELATED"/>
    <property type="match status" value="1"/>
</dbReference>